<feature type="compositionally biased region" description="Polar residues" evidence="1">
    <location>
        <begin position="15"/>
        <end position="29"/>
    </location>
</feature>
<dbReference type="HOGENOM" id="CLU_636897_0_0_1"/>
<dbReference type="EMBL" id="CT868024">
    <property type="protein sequence ID" value="CAK63277.1"/>
    <property type="molecule type" value="Genomic_DNA"/>
</dbReference>
<name>A0BXL0_PARTE</name>
<sequence length="431" mass="50688">MCCSSKKPKSEVSKAPQSQIQNQSVVHNNNEQSYVQGNTKPVEVREANLLLSQIESPRSKQQKLFESKVEGFKEKYAKLQQDSVEVQYNQKPVDQLKVQLLKEQLIDLQFPNNEIKGPLFLDDNISSYKQRGSEFANTLRELEGEIRNMRIIRQTPYNSYSFIGHLKDKGMYFIKCWNGVNLQKFHNFLINLGKQQQKGEYYKKYHAYKVEPLKETDQTSPIGSMYLISTLEDHNLYSFAASTQFNIDQKFQVAHQILTYLDQTDLRSSGGNQQFQKKMKFVSPSNILISTQKNRIDVKISDWQQSLKEFNEIVPDIDFKNQNYSYCSDEPDDQRTYLIKLLLLLFFRLNLNQTESFGNLDGTEQLSRFIDVKQINADSNFYKQSNFNRFIQSKINLIAQPNQERYQKLWEELKDKHIQELSFYKLEKKEN</sequence>
<evidence type="ECO:0000313" key="3">
    <source>
        <dbReference type="Proteomes" id="UP000000600"/>
    </source>
</evidence>
<evidence type="ECO:0000313" key="2">
    <source>
        <dbReference type="EMBL" id="CAK63277.1"/>
    </source>
</evidence>
<feature type="region of interest" description="Disordered" evidence="1">
    <location>
        <begin position="1"/>
        <end position="29"/>
    </location>
</feature>
<dbReference type="GeneID" id="5016459"/>
<dbReference type="OrthoDB" id="301713at2759"/>
<dbReference type="RefSeq" id="XP_001430675.1">
    <property type="nucleotide sequence ID" value="XM_001430638.1"/>
</dbReference>
<dbReference type="AlphaFoldDB" id="A0BXL0"/>
<organism evidence="2 3">
    <name type="scientific">Paramecium tetraurelia</name>
    <dbReference type="NCBI Taxonomy" id="5888"/>
    <lineage>
        <taxon>Eukaryota</taxon>
        <taxon>Sar</taxon>
        <taxon>Alveolata</taxon>
        <taxon>Ciliophora</taxon>
        <taxon>Intramacronucleata</taxon>
        <taxon>Oligohymenophorea</taxon>
        <taxon>Peniculida</taxon>
        <taxon>Parameciidae</taxon>
        <taxon>Paramecium</taxon>
    </lineage>
</organism>
<keyword evidence="3" id="KW-1185">Reference proteome</keyword>
<proteinExistence type="predicted"/>
<dbReference type="InParanoid" id="A0BXL0"/>
<dbReference type="KEGG" id="ptm:GSPATT00033130001"/>
<protein>
    <recommendedName>
        <fullName evidence="4">Protein kinase domain-containing protein</fullName>
    </recommendedName>
</protein>
<evidence type="ECO:0008006" key="4">
    <source>
        <dbReference type="Google" id="ProtNLM"/>
    </source>
</evidence>
<accession>A0BXL0</accession>
<gene>
    <name evidence="2" type="ORF">GSPATT00033130001</name>
</gene>
<dbReference type="OMA" id="MCCSSKK"/>
<dbReference type="Proteomes" id="UP000000600">
    <property type="component" value="Unassembled WGS sequence"/>
</dbReference>
<evidence type="ECO:0000256" key="1">
    <source>
        <dbReference type="SAM" id="MobiDB-lite"/>
    </source>
</evidence>
<reference evidence="2 3" key="1">
    <citation type="journal article" date="2006" name="Nature">
        <title>Global trends of whole-genome duplications revealed by the ciliate Paramecium tetraurelia.</title>
        <authorList>
            <consortium name="Genoscope"/>
            <person name="Aury J.-M."/>
            <person name="Jaillon O."/>
            <person name="Duret L."/>
            <person name="Noel B."/>
            <person name="Jubin C."/>
            <person name="Porcel B.M."/>
            <person name="Segurens B."/>
            <person name="Daubin V."/>
            <person name="Anthouard V."/>
            <person name="Aiach N."/>
            <person name="Arnaiz O."/>
            <person name="Billaut A."/>
            <person name="Beisson J."/>
            <person name="Blanc I."/>
            <person name="Bouhouche K."/>
            <person name="Camara F."/>
            <person name="Duharcourt S."/>
            <person name="Guigo R."/>
            <person name="Gogendeau D."/>
            <person name="Katinka M."/>
            <person name="Keller A.-M."/>
            <person name="Kissmehl R."/>
            <person name="Klotz C."/>
            <person name="Koll F."/>
            <person name="Le Moue A."/>
            <person name="Lepere C."/>
            <person name="Malinsky S."/>
            <person name="Nowacki M."/>
            <person name="Nowak J.K."/>
            <person name="Plattner H."/>
            <person name="Poulain J."/>
            <person name="Ruiz F."/>
            <person name="Serrano V."/>
            <person name="Zagulski M."/>
            <person name="Dessen P."/>
            <person name="Betermier M."/>
            <person name="Weissenbach J."/>
            <person name="Scarpelli C."/>
            <person name="Schachter V."/>
            <person name="Sperling L."/>
            <person name="Meyer E."/>
            <person name="Cohen J."/>
            <person name="Wincker P."/>
        </authorList>
    </citation>
    <scope>NUCLEOTIDE SEQUENCE [LARGE SCALE GENOMIC DNA]</scope>
    <source>
        <strain evidence="2 3">Stock d4-2</strain>
    </source>
</reference>